<comment type="caution">
    <text evidence="3">The sequence shown here is derived from an EMBL/GenBank/DDBJ whole genome shotgun (WGS) entry which is preliminary data.</text>
</comment>
<evidence type="ECO:0000313" key="4">
    <source>
        <dbReference type="Proteomes" id="UP000076962"/>
    </source>
</evidence>
<reference evidence="3 4" key="1">
    <citation type="submission" date="2016-05" db="EMBL/GenBank/DDBJ databases">
        <title>Single-cell genome of chain-forming Candidatus Thiomargarita nelsonii and comparison to other large sulfur-oxidizing bacteria.</title>
        <authorList>
            <person name="Winkel M."/>
            <person name="Salman V."/>
            <person name="Woyke T."/>
            <person name="Schulz-Vogt H."/>
            <person name="Richter M."/>
            <person name="Flood B."/>
            <person name="Bailey J."/>
            <person name="Amann R."/>
            <person name="Mussmann M."/>
        </authorList>
    </citation>
    <scope>NUCLEOTIDE SEQUENCE [LARGE SCALE GENOMIC DNA]</scope>
    <source>
        <strain evidence="3 4">THI036</strain>
    </source>
</reference>
<keyword evidence="2" id="KW-0732">Signal</keyword>
<proteinExistence type="predicted"/>
<evidence type="ECO:0000256" key="2">
    <source>
        <dbReference type="SAM" id="SignalP"/>
    </source>
</evidence>
<evidence type="ECO:0000313" key="3">
    <source>
        <dbReference type="EMBL" id="OAD22217.1"/>
    </source>
</evidence>
<feature type="compositionally biased region" description="Basic and acidic residues" evidence="1">
    <location>
        <begin position="185"/>
        <end position="199"/>
    </location>
</feature>
<feature type="signal peptide" evidence="2">
    <location>
        <begin position="1"/>
        <end position="24"/>
    </location>
</feature>
<dbReference type="Proteomes" id="UP000076962">
    <property type="component" value="Unassembled WGS sequence"/>
</dbReference>
<evidence type="ECO:0000256" key="1">
    <source>
        <dbReference type="SAM" id="MobiDB-lite"/>
    </source>
</evidence>
<name>A0A0A6NZ49_9GAMM</name>
<gene>
    <name evidence="3" type="ORF">THIOM_001990</name>
</gene>
<evidence type="ECO:0008006" key="5">
    <source>
        <dbReference type="Google" id="ProtNLM"/>
    </source>
</evidence>
<keyword evidence="4" id="KW-1185">Reference proteome</keyword>
<protein>
    <recommendedName>
        <fullName evidence="5">DUF4124 domain-containing protein</fullName>
    </recommendedName>
</protein>
<accession>A0A0A6NZ49</accession>
<feature type="region of interest" description="Disordered" evidence="1">
    <location>
        <begin position="175"/>
        <end position="208"/>
    </location>
</feature>
<dbReference type="EMBL" id="LUTY01001096">
    <property type="protein sequence ID" value="OAD22217.1"/>
    <property type="molecule type" value="Genomic_DNA"/>
</dbReference>
<organism evidence="3 4">
    <name type="scientific">Candidatus Thiomargarita nelsonii</name>
    <dbReference type="NCBI Taxonomy" id="1003181"/>
    <lineage>
        <taxon>Bacteria</taxon>
        <taxon>Pseudomonadati</taxon>
        <taxon>Pseudomonadota</taxon>
        <taxon>Gammaproteobacteria</taxon>
        <taxon>Thiotrichales</taxon>
        <taxon>Thiotrichaceae</taxon>
        <taxon>Thiomargarita</taxon>
    </lineage>
</organism>
<feature type="chain" id="PRO_5010410903" description="DUF4124 domain-containing protein" evidence="2">
    <location>
        <begin position="25"/>
        <end position="208"/>
    </location>
</feature>
<sequence length="208" mass="24594">MKNIFTNKLALFFILCLIAQPLYANKIRCWTNDEGVFECGNYIPQEYSQKGFSEYDESGRKIKDIKPAASPEEIAERERQQEQERQHQEQLKKDRAFLDIFPNERDIETARQAELRAIDSEIRSLEAIIEGLKRNVKAMENSYERSKALNASKRQLTTIQGNIDSVKKRIKDTEDTLQQTHIKRDKTNQKYDGHIQRYRDIKRRQRGR</sequence>
<dbReference type="AlphaFoldDB" id="A0A0A6NZ49"/>
<feature type="compositionally biased region" description="Basic and acidic residues" evidence="1">
    <location>
        <begin position="74"/>
        <end position="92"/>
    </location>
</feature>
<feature type="region of interest" description="Disordered" evidence="1">
    <location>
        <begin position="66"/>
        <end position="92"/>
    </location>
</feature>